<reference evidence="4" key="1">
    <citation type="journal article" date="2024" name="IScience">
        <title>Strigolactones Initiate the Formation of Haustorium-like Structures in Castilleja.</title>
        <authorList>
            <person name="Buerger M."/>
            <person name="Peterson D."/>
            <person name="Chory J."/>
        </authorList>
    </citation>
    <scope>NUCLEOTIDE SEQUENCE [LARGE SCALE GENOMIC DNA]</scope>
</reference>
<feature type="transmembrane region" description="Helical" evidence="2">
    <location>
        <begin position="134"/>
        <end position="160"/>
    </location>
</feature>
<feature type="compositionally biased region" description="Low complexity" evidence="1">
    <location>
        <begin position="11"/>
        <end position="24"/>
    </location>
</feature>
<keyword evidence="2" id="KW-0812">Transmembrane</keyword>
<evidence type="ECO:0000256" key="2">
    <source>
        <dbReference type="SAM" id="Phobius"/>
    </source>
</evidence>
<dbReference type="PANTHER" id="PTHR46352">
    <property type="entry name" value="PROTEIN SENSITIVE TO PROTON RHIZOTOXICITY 1"/>
    <property type="match status" value="1"/>
</dbReference>
<dbReference type="EMBL" id="JAVIJP010000018">
    <property type="protein sequence ID" value="KAL3638743.1"/>
    <property type="molecule type" value="Genomic_DNA"/>
</dbReference>
<gene>
    <name evidence="3" type="primary">STOP1_2</name>
    <name evidence="3" type="ORF">CASFOL_016650</name>
</gene>
<proteinExistence type="predicted"/>
<feature type="region of interest" description="Disordered" evidence="1">
    <location>
        <begin position="1"/>
        <end position="39"/>
    </location>
</feature>
<organism evidence="3 4">
    <name type="scientific">Castilleja foliolosa</name>
    <dbReference type="NCBI Taxonomy" id="1961234"/>
    <lineage>
        <taxon>Eukaryota</taxon>
        <taxon>Viridiplantae</taxon>
        <taxon>Streptophyta</taxon>
        <taxon>Embryophyta</taxon>
        <taxon>Tracheophyta</taxon>
        <taxon>Spermatophyta</taxon>
        <taxon>Magnoliopsida</taxon>
        <taxon>eudicotyledons</taxon>
        <taxon>Gunneridae</taxon>
        <taxon>Pentapetalae</taxon>
        <taxon>asterids</taxon>
        <taxon>lamiids</taxon>
        <taxon>Lamiales</taxon>
        <taxon>Orobanchaceae</taxon>
        <taxon>Pedicularideae</taxon>
        <taxon>Castillejinae</taxon>
        <taxon>Castilleja</taxon>
    </lineage>
</organism>
<comment type="caution">
    <text evidence="3">The sequence shown here is derived from an EMBL/GenBank/DDBJ whole genome shotgun (WGS) entry which is preliminary data.</text>
</comment>
<keyword evidence="4" id="KW-1185">Reference proteome</keyword>
<sequence>MDPEETLYADNPSFSNFNSNHQFSHLNRPGPARESNKMQDFDPTAMLNNLAFLETKIHDLQDLVHVIVSRKSQNHGQDEIFIQQQQLITADLTSIIVQLISTAGSLLWIRAGLQGRGPKSGRRAETRSKESKAVYLTIQLYYLVWLFSCLLFNILGFGVFKL</sequence>
<evidence type="ECO:0000313" key="3">
    <source>
        <dbReference type="EMBL" id="KAL3638743.1"/>
    </source>
</evidence>
<keyword evidence="2" id="KW-1133">Transmembrane helix</keyword>
<dbReference type="Proteomes" id="UP001632038">
    <property type="component" value="Unassembled WGS sequence"/>
</dbReference>
<dbReference type="PANTHER" id="PTHR46352:SF1">
    <property type="entry name" value="PROTEIN SENSITIVE TO PROTON RHIZOTOXICITY 1"/>
    <property type="match status" value="1"/>
</dbReference>
<dbReference type="AlphaFoldDB" id="A0ABD3D8T9"/>
<protein>
    <submittedName>
        <fullName evidence="3">Sensitive to proton rhizotoxicity</fullName>
    </submittedName>
</protein>
<name>A0ABD3D8T9_9LAMI</name>
<keyword evidence="2" id="KW-0472">Membrane</keyword>
<dbReference type="InterPro" id="IPR044300">
    <property type="entry name" value="STOP1/2"/>
</dbReference>
<evidence type="ECO:0000313" key="4">
    <source>
        <dbReference type="Proteomes" id="UP001632038"/>
    </source>
</evidence>
<accession>A0ABD3D8T9</accession>
<evidence type="ECO:0000256" key="1">
    <source>
        <dbReference type="SAM" id="MobiDB-lite"/>
    </source>
</evidence>
<feature type="transmembrane region" description="Helical" evidence="2">
    <location>
        <begin position="95"/>
        <end position="113"/>
    </location>
</feature>